<dbReference type="OrthoDB" id="2593073at2759"/>
<sequence length="430" mass="48825">MTPVNLADQHLSSSHVSSATAPKPNLSNYQRPLTFFEENDPASTGKKQRGRKPNPATPTLRKQQNRQAQKLSGSEEINIGQMSRAARSLQEINKQLKAFLQHKREEVGVLSHIVYQLKDIMDEEGIAIPEEVETLMCDYLLPRENANENNQLNYRHSEFPDDDYSRGLQESVDLERHISRSDTDEDEIKSSSPRSIDSALAIRLHHPSSPNASQPSPGDLGPSSPSGPLSPASSNANIINMPYPPIPKATEILMFMQKPPEPAGHPYIGNLTAFAIIRNEYNKQAADPHYGARPNLLPTPLQMEHQKTKHMDPRINLTIVPGVRDKILIFEDLFDLNTMMLLLRIHLVCWGSDPTVISSWEYPESYFVKYWYLCEQELVDSTNYWRRLHGKPKIQWDPMGHHLQEAEARLGNDDSDIESIIARINRYSLE</sequence>
<proteinExistence type="predicted"/>
<organism evidence="2 3">
    <name type="scientific">Bifiguratus adelaidae</name>
    <dbReference type="NCBI Taxonomy" id="1938954"/>
    <lineage>
        <taxon>Eukaryota</taxon>
        <taxon>Fungi</taxon>
        <taxon>Fungi incertae sedis</taxon>
        <taxon>Mucoromycota</taxon>
        <taxon>Mucoromycotina</taxon>
        <taxon>Endogonomycetes</taxon>
        <taxon>Endogonales</taxon>
        <taxon>Endogonales incertae sedis</taxon>
        <taxon>Bifiguratus</taxon>
    </lineage>
</organism>
<feature type="compositionally biased region" description="Low complexity" evidence="1">
    <location>
        <begin position="213"/>
        <end position="234"/>
    </location>
</feature>
<dbReference type="PANTHER" id="PTHR38116:SF9">
    <property type="entry name" value="BZIP DOMAIN-CONTAINING PROTEIN"/>
    <property type="match status" value="1"/>
</dbReference>
<keyword evidence="3" id="KW-1185">Reference proteome</keyword>
<feature type="compositionally biased region" description="Basic and acidic residues" evidence="1">
    <location>
        <begin position="173"/>
        <end position="182"/>
    </location>
</feature>
<protein>
    <recommendedName>
        <fullName evidence="4">BZIP domain-containing protein</fullName>
    </recommendedName>
</protein>
<dbReference type="Proteomes" id="UP000242875">
    <property type="component" value="Unassembled WGS sequence"/>
</dbReference>
<feature type="region of interest" description="Disordered" evidence="1">
    <location>
        <begin position="1"/>
        <end position="78"/>
    </location>
</feature>
<reference evidence="2 3" key="1">
    <citation type="journal article" date="2017" name="Mycologia">
        <title>Bifiguratus adelaidae, gen. et sp. nov., a new member of Mucoromycotina in endophytic and soil-dwelling habitats.</title>
        <authorList>
            <person name="Torres-Cruz T.J."/>
            <person name="Billingsley Tobias T.L."/>
            <person name="Almatruk M."/>
            <person name="Hesse C."/>
            <person name="Kuske C.R."/>
            <person name="Desiro A."/>
            <person name="Benucci G.M."/>
            <person name="Bonito G."/>
            <person name="Stajich J.E."/>
            <person name="Dunlap C."/>
            <person name="Arnold A.E."/>
            <person name="Porras-Alfaro A."/>
        </authorList>
    </citation>
    <scope>NUCLEOTIDE SEQUENCE [LARGE SCALE GENOMIC DNA]</scope>
    <source>
        <strain evidence="2 3">AZ0501</strain>
    </source>
</reference>
<evidence type="ECO:0000256" key="1">
    <source>
        <dbReference type="SAM" id="MobiDB-lite"/>
    </source>
</evidence>
<name>A0A261XVJ5_9FUNG</name>
<dbReference type="EMBL" id="MVBO01000158">
    <property type="protein sequence ID" value="OZJ02372.1"/>
    <property type="molecule type" value="Genomic_DNA"/>
</dbReference>
<dbReference type="PANTHER" id="PTHR38116">
    <property type="entry name" value="CHROMOSOME 7, WHOLE GENOME SHOTGUN SEQUENCE"/>
    <property type="match status" value="1"/>
</dbReference>
<feature type="compositionally biased region" description="Polar residues" evidence="1">
    <location>
        <begin position="60"/>
        <end position="72"/>
    </location>
</feature>
<dbReference type="AlphaFoldDB" id="A0A261XVJ5"/>
<feature type="region of interest" description="Disordered" evidence="1">
    <location>
        <begin position="172"/>
        <end position="194"/>
    </location>
</feature>
<feature type="region of interest" description="Disordered" evidence="1">
    <location>
        <begin position="206"/>
        <end position="236"/>
    </location>
</feature>
<gene>
    <name evidence="2" type="ORF">BZG36_04435</name>
</gene>
<evidence type="ECO:0008006" key="4">
    <source>
        <dbReference type="Google" id="ProtNLM"/>
    </source>
</evidence>
<evidence type="ECO:0000313" key="3">
    <source>
        <dbReference type="Proteomes" id="UP000242875"/>
    </source>
</evidence>
<accession>A0A261XVJ5</accession>
<evidence type="ECO:0000313" key="2">
    <source>
        <dbReference type="EMBL" id="OZJ02372.1"/>
    </source>
</evidence>
<feature type="compositionally biased region" description="Polar residues" evidence="1">
    <location>
        <begin position="10"/>
        <end position="31"/>
    </location>
</feature>
<comment type="caution">
    <text evidence="2">The sequence shown here is derived from an EMBL/GenBank/DDBJ whole genome shotgun (WGS) entry which is preliminary data.</text>
</comment>